<reference evidence="1 2" key="1">
    <citation type="submission" date="2021-06" db="EMBL/GenBank/DDBJ databases">
        <authorList>
            <person name="Palmer J.M."/>
        </authorList>
    </citation>
    <scope>NUCLEOTIDE SEQUENCE [LARGE SCALE GENOMIC DNA]</scope>
    <source>
        <strain evidence="1 2">AS_MEX2019</strain>
        <tissue evidence="1">Muscle</tissue>
    </source>
</reference>
<evidence type="ECO:0000313" key="2">
    <source>
        <dbReference type="Proteomes" id="UP001469553"/>
    </source>
</evidence>
<evidence type="ECO:0000313" key="1">
    <source>
        <dbReference type="EMBL" id="MEQ2317065.1"/>
    </source>
</evidence>
<name>A0ABV1AFD3_9TELE</name>
<protein>
    <submittedName>
        <fullName evidence="1">Uncharacterized protein</fullName>
    </submittedName>
</protein>
<organism evidence="1 2">
    <name type="scientific">Ameca splendens</name>
    <dbReference type="NCBI Taxonomy" id="208324"/>
    <lineage>
        <taxon>Eukaryota</taxon>
        <taxon>Metazoa</taxon>
        <taxon>Chordata</taxon>
        <taxon>Craniata</taxon>
        <taxon>Vertebrata</taxon>
        <taxon>Euteleostomi</taxon>
        <taxon>Actinopterygii</taxon>
        <taxon>Neopterygii</taxon>
        <taxon>Teleostei</taxon>
        <taxon>Neoteleostei</taxon>
        <taxon>Acanthomorphata</taxon>
        <taxon>Ovalentaria</taxon>
        <taxon>Atherinomorphae</taxon>
        <taxon>Cyprinodontiformes</taxon>
        <taxon>Goodeidae</taxon>
        <taxon>Ameca</taxon>
    </lineage>
</organism>
<accession>A0ABV1AFD3</accession>
<gene>
    <name evidence="1" type="ORF">AMECASPLE_038947</name>
</gene>
<comment type="caution">
    <text evidence="1">The sequence shown here is derived from an EMBL/GenBank/DDBJ whole genome shotgun (WGS) entry which is preliminary data.</text>
</comment>
<sequence length="100" mass="11536">MRTNHQWLAEPCVLVPHGSYTGILRSSEFLTSLLKMFRCCWWSYCLTSGQTFINEGKPSTVSLFLKQKYEFGEINLSVAQPRMITRSLGVDIHVYIKGWC</sequence>
<dbReference type="EMBL" id="JAHRIP010092232">
    <property type="protein sequence ID" value="MEQ2317065.1"/>
    <property type="molecule type" value="Genomic_DNA"/>
</dbReference>
<dbReference type="Proteomes" id="UP001469553">
    <property type="component" value="Unassembled WGS sequence"/>
</dbReference>
<keyword evidence="2" id="KW-1185">Reference proteome</keyword>
<proteinExistence type="predicted"/>